<dbReference type="Proteomes" id="UP001596514">
    <property type="component" value="Unassembled WGS sequence"/>
</dbReference>
<reference evidence="7" key="1">
    <citation type="journal article" date="2019" name="Int. J. Syst. Evol. Microbiol.">
        <title>The Global Catalogue of Microorganisms (GCM) 10K type strain sequencing project: providing services to taxonomists for standard genome sequencing and annotation.</title>
        <authorList>
            <consortium name="The Broad Institute Genomics Platform"/>
            <consortium name="The Broad Institute Genome Sequencing Center for Infectious Disease"/>
            <person name="Wu L."/>
            <person name="Ma J."/>
        </authorList>
    </citation>
    <scope>NUCLEOTIDE SEQUENCE [LARGE SCALE GENOMIC DNA]</scope>
    <source>
        <strain evidence="7">JCM 10083</strain>
    </source>
</reference>
<dbReference type="SUPFAM" id="SSF50370">
    <property type="entry name" value="Ricin B-like lectins"/>
    <property type="match status" value="1"/>
</dbReference>
<keyword evidence="3" id="KW-0175">Coiled coil</keyword>
<protein>
    <submittedName>
        <fullName evidence="6">LamG-like jellyroll fold domain-containing protein</fullName>
    </submittedName>
</protein>
<dbReference type="InterPro" id="IPR035992">
    <property type="entry name" value="Ricin_B-like_lectins"/>
</dbReference>
<dbReference type="Gene3D" id="2.80.10.50">
    <property type="match status" value="1"/>
</dbReference>
<evidence type="ECO:0000256" key="2">
    <source>
        <dbReference type="ARBA" id="ARBA00023157"/>
    </source>
</evidence>
<keyword evidence="1" id="KW-0732">Signal</keyword>
<dbReference type="SMART" id="SM00560">
    <property type="entry name" value="LamGL"/>
    <property type="match status" value="3"/>
</dbReference>
<name>A0ABW2TDV9_9ACTN</name>
<dbReference type="InterPro" id="IPR006558">
    <property type="entry name" value="LamG-like"/>
</dbReference>
<dbReference type="Gene3D" id="2.60.120.200">
    <property type="match status" value="4"/>
</dbReference>
<dbReference type="EMBL" id="JBHTEE010000001">
    <property type="protein sequence ID" value="MFC7606747.1"/>
    <property type="molecule type" value="Genomic_DNA"/>
</dbReference>
<keyword evidence="2" id="KW-1015">Disulfide bond</keyword>
<dbReference type="CDD" id="cd00161">
    <property type="entry name" value="beta-trefoil_Ricin-like"/>
    <property type="match status" value="1"/>
</dbReference>
<feature type="coiled-coil region" evidence="3">
    <location>
        <begin position="847"/>
        <end position="891"/>
    </location>
</feature>
<evidence type="ECO:0000256" key="1">
    <source>
        <dbReference type="ARBA" id="ARBA00022729"/>
    </source>
</evidence>
<evidence type="ECO:0000256" key="4">
    <source>
        <dbReference type="SAM" id="MobiDB-lite"/>
    </source>
</evidence>
<evidence type="ECO:0000259" key="5">
    <source>
        <dbReference type="SMART" id="SM00560"/>
    </source>
</evidence>
<feature type="domain" description="LamG-like jellyroll fold" evidence="5">
    <location>
        <begin position="355"/>
        <end position="479"/>
    </location>
</feature>
<proteinExistence type="predicted"/>
<dbReference type="Pfam" id="PF13385">
    <property type="entry name" value="Laminin_G_3"/>
    <property type="match status" value="4"/>
</dbReference>
<comment type="caution">
    <text evidence="6">The sequence shown here is derived from an EMBL/GenBank/DDBJ whole genome shotgun (WGS) entry which is preliminary data.</text>
</comment>
<feature type="domain" description="LamG-like jellyroll fold" evidence="5">
    <location>
        <begin position="1472"/>
        <end position="1624"/>
    </location>
</feature>
<gene>
    <name evidence="6" type="ORF">ACFQVD_42295</name>
</gene>
<sequence length="2439" mass="262515">MAAQDALLKVYGDRTYAHVAMVRHQGVTVAFAMDSARRIVYNVLDLGKQDATKGVLDSAYWADNPVELPFPTEITEVGYSIAGATAMPTVKRGGRIEAKASEQLDPDETNRFLSTTARLSAAAPFQVISDGTYVVVLRQSIPDGHADAVHKLTGGGCSGDPAAAGYLLSGGKKVPLVRDTLLCDRFLLVEGKLKPVLEVRFRRSRHASRPDSAKDTLGTEDMESRPFYEPTRELSFIRNLSGGRFTAVLVPTAISGRWRWQIFAYNSVTDRVDGFNIEQDADGGFNTQGTRHYTSPDPRYRDSVFERAPGKCPFTGLDLVPVPGVAGHAETALLLDGTAGHVDLGTSGALQFGPGAYTIEAWIKPAALGGTVLAKGAACRFGVNANGTVFLAHNGGAWSVTSLEPISLNEYTHVAGVYDGSKATVFINGRASQSASLQYQAGQAAPVLIGAANDTGQPAKFFNGEIDEVRLWDRARTTEELNRELGHRLIGNEPGLLSYYRFDEGSGTTAYDQSDRAVNGTLRGGVRWVGSQAPVGDHPGVRRDSFSVKDRSVVSGLSSVIYHQQQSTAVGYSTTAKPAKRQARVLLAFATKTAADSGGQVAAVDFGVGRDGRLTQAPDLLDLPLLDRPKQSQDLDAVSALEQRIKSLETEVRDLPLEIDRISKATGNLPALQADHDRQAAIAARWQQNLDGDKGNYLAWLWRLELKGSPDRPVIAVMNDSPDSGAELVRTSDRNSPTGLWKFDRVPTSTNDAFTYRAINVLSGKFINVVGLSPLDMARLNQQGDGARFRLEQIGEYHRLINSHSGCAVSSSGSGNTVVQSRTATTDDSGLVKMVPVKHASGWDTYLKDAQTAVVNLRIAIDEARMAQSRLDGLRRTLATKTTDLDTARNQLAQMTGAAQGSTDLTVAMPLLALDRTGLSCAGAVLGFARCADAPTLMESATGNVVLYFRGVNDQFFAAYLDTFVIPSTQELPVGSGAVLFTARDAGIDLGALTITVTDGDSPSRCDLTISGGQEGETWRSLPRDTARLTAVLAGAPGEPVRLGTVAKVNGTQVELAEPLTTAVPKASHIMIGSDGYSAGADHAMGAKSLTLTAANQTITAGALVTLAGYDYQRAVCARPGVPLTEGSRLVVLTAGTVASIANGTAKRLVSGHGARWRGEMPGRAYSFDGRQQHLRLPAAQLERVTVTGDLTMESWVNVGPVNGKARILQANSGQSQYTLALADAPLKTAKAFNGAESHELSRSIELANRDFTIELWARLEPGQTNTQPLLLHGYPMGAQNQTLHLQIHANNTFGFSLYGDDLNVNLPSLDLGWHHWTVVYENATRTQILYLDGTEVGRRISNAPYTGRGPLLLGHKPFAGHYLAGQLDEVRVWSRIRTPNEISSERNQRLSGHEPGLLGYWTFPGTSAKASPIKGYQLVAGVGGRFVRSQEAFPCNEWTHLAAAFQQSWAVKLDGGAYLEVAKDEALNVTEDLTLEVFLQADRLGGTMGLVSKGELGFSGGVPYQLSVRGDGRLEFAFEEPGGQVVRYTSTIGITPKAFQRVAVVRKGRKVEVSTSAQTPPDTNPGKDIRFYINGQPAGAEHYTGPGAQSNSSNLIMGKVGSSSTFAGVLGEVRIWNVAREAAQLGLPVVGRDRGLLARWPFEENSGNVTLAADGSYPASLRATQWVRDPDPTASPFRLYRNGVPVVADPIPDPGPADYGDQQLTLGARLLGGAVGEPFSGMLEEVRLWRTARSGEQILDNLFTRLKGEKQELVGYWPFDRDSTSPTATEVHDEGLRGNHLEFPASARPRPMLSNAPIATDTAQVRSALAAIRTPFHDMIGATPAVGEYADMQQTLKGEPFGVLKRCYSYLRQGRWHLVTGYKVGNLISEWVGQAQFDPQLIGYIESAPPVPSENLTGADSFAGASSVEFTEADQVTYSMSSNRNSSVDTSFGVSLGQDSDQNLMTITAPLGVGTAIPILEIDYKLSTTTNLEFSNAWSSDTKLSQGQNTTRAAKLRLTGNLEDPTQLLNSAVGRRYVPANTGFALVQSETADIFALRLAHTGALVAYRMTPNPDIPKDWNIITFPVNPRYTKQGTLDGAVGFDDRGKVLDPDYPAAAGYGQHSFFKPQEAYALKRRITRDQQRLRAYYEAVSVQTHAPDQTQAQAQKILRGMGVTADPPSGGDRNANSSTPDKFSHRDLVNTYVWTAKGGFFAETTQATDAVTQTHSGTYAFKTSESFSVDFTIKALGVGLAGNIDASVGGSTSVTRSRAKDVSRTFGLTVDCAPSGDLQRYDNGKPVFTAQGKPVLVPGKVDAYRFLTFYLGESSANFDDFFHKVVDPIWLANSGAPDAAALRQARQTATKPPCWRVMHRVTFVSRVLPPVPPPGAPPVERAMRAENIASNYELIQRLAPYTRTATASKAVLATATRAALAKHLPELLPHAAEVIDYLADYYGIHD</sequence>
<evidence type="ECO:0000313" key="7">
    <source>
        <dbReference type="Proteomes" id="UP001596514"/>
    </source>
</evidence>
<feature type="region of interest" description="Disordered" evidence="4">
    <location>
        <begin position="2156"/>
        <end position="2175"/>
    </location>
</feature>
<keyword evidence="7" id="KW-1185">Reference proteome</keyword>
<dbReference type="InterPro" id="IPR013320">
    <property type="entry name" value="ConA-like_dom_sf"/>
</dbReference>
<evidence type="ECO:0000256" key="3">
    <source>
        <dbReference type="SAM" id="Coils"/>
    </source>
</evidence>
<dbReference type="SUPFAM" id="SSF49899">
    <property type="entry name" value="Concanavalin A-like lectins/glucanases"/>
    <property type="match status" value="4"/>
</dbReference>
<dbReference type="RefSeq" id="WP_343975136.1">
    <property type="nucleotide sequence ID" value="NZ_BAAAGK010000128.1"/>
</dbReference>
<feature type="domain" description="LamG-like jellyroll fold" evidence="5">
    <location>
        <begin position="1250"/>
        <end position="1381"/>
    </location>
</feature>
<accession>A0ABW2TDV9</accession>
<evidence type="ECO:0000313" key="6">
    <source>
        <dbReference type="EMBL" id="MFC7606747.1"/>
    </source>
</evidence>
<organism evidence="6 7">
    <name type="scientific">Streptosporangium amethystogenes subsp. fukuiense</name>
    <dbReference type="NCBI Taxonomy" id="698418"/>
    <lineage>
        <taxon>Bacteria</taxon>
        <taxon>Bacillati</taxon>
        <taxon>Actinomycetota</taxon>
        <taxon>Actinomycetes</taxon>
        <taxon>Streptosporangiales</taxon>
        <taxon>Streptosporangiaceae</taxon>
        <taxon>Streptosporangium</taxon>
    </lineage>
</organism>